<evidence type="ECO:0000256" key="7">
    <source>
        <dbReference type="ARBA" id="ARBA00023239"/>
    </source>
</evidence>
<evidence type="ECO:0000256" key="1">
    <source>
        <dbReference type="ARBA" id="ARBA00022688"/>
    </source>
</evidence>
<feature type="binding site" evidence="8">
    <location>
        <position position="170"/>
    </location>
    <ligand>
        <name>Zn(2+)</name>
        <dbReference type="ChEBI" id="CHEBI:29105"/>
    </ligand>
</feature>
<dbReference type="PANTHER" id="PTHR12922:SF7">
    <property type="entry name" value="UBIQUINONE BIOSYNTHESIS PROTEIN COQ4 HOMOLOG, MITOCHONDRIAL"/>
    <property type="match status" value="1"/>
</dbReference>
<dbReference type="InterPro" id="IPR007715">
    <property type="entry name" value="Coq4"/>
</dbReference>
<keyword evidence="5 8" id="KW-0496">Mitochondrion</keyword>
<gene>
    <name evidence="10" type="primary">8229959</name>
    <name evidence="9" type="ORF">Phum_PHUM426080</name>
</gene>
<dbReference type="HOGENOM" id="CLU_061241_1_1_1"/>
<dbReference type="EMBL" id="DS235759">
    <property type="protein sequence ID" value="EEB16532.1"/>
    <property type="molecule type" value="Genomic_DNA"/>
</dbReference>
<protein>
    <recommendedName>
        <fullName evidence="8">Ubiquinone biosynthesis protein COQ4 homolog, mitochondrial</fullName>
    </recommendedName>
    <alternativeName>
        <fullName evidence="8">4-hydroxy-3-methoxy-5-polyprenylbenzoate decarboxylase</fullName>
        <ecNumber evidence="8">4.1.1.130</ecNumber>
    </alternativeName>
    <alternativeName>
        <fullName evidence="8">Coenzyme Q biosynthesis protein 4 homolog</fullName>
    </alternativeName>
</protein>
<dbReference type="UniPathway" id="UPA00232"/>
<dbReference type="Proteomes" id="UP000009046">
    <property type="component" value="Unassembled WGS sequence"/>
</dbReference>
<keyword evidence="1 8" id="KW-0831">Ubiquinone biosynthesis</keyword>
<comment type="similarity">
    <text evidence="8">Belongs to the COQ4 family.</text>
</comment>
<reference evidence="10" key="3">
    <citation type="submission" date="2020-05" db="UniProtKB">
        <authorList>
            <consortium name="EnsemblMetazoa"/>
        </authorList>
    </citation>
    <scope>IDENTIFICATION</scope>
    <source>
        <strain evidence="10">USDA</strain>
    </source>
</reference>
<dbReference type="RefSeq" id="XP_002429270.1">
    <property type="nucleotide sequence ID" value="XM_002429225.1"/>
</dbReference>
<keyword evidence="2 8" id="KW-0479">Metal-binding</keyword>
<dbReference type="GO" id="GO:0031314">
    <property type="term" value="C:extrinsic component of mitochondrial inner membrane"/>
    <property type="evidence" value="ECO:0007669"/>
    <property type="project" value="UniProtKB-UniRule"/>
</dbReference>
<keyword evidence="3 8" id="KW-0999">Mitochondrion inner membrane</keyword>
<dbReference type="VEuPathDB" id="VectorBase:PHUM426080"/>
<dbReference type="EC" id="4.1.1.130" evidence="8"/>
<accession>E0VT26</accession>
<evidence type="ECO:0000313" key="11">
    <source>
        <dbReference type="Proteomes" id="UP000009046"/>
    </source>
</evidence>
<evidence type="ECO:0000256" key="8">
    <source>
        <dbReference type="HAMAP-Rule" id="MF_03111"/>
    </source>
</evidence>
<proteinExistence type="inferred from homology"/>
<reference evidence="9" key="1">
    <citation type="submission" date="2007-04" db="EMBL/GenBank/DDBJ databases">
        <title>Annotation of Pediculus humanus corporis strain USDA.</title>
        <authorList>
            <person name="Kirkness E."/>
            <person name="Hannick L."/>
            <person name="Hass B."/>
            <person name="Bruggner R."/>
            <person name="Lawson D."/>
            <person name="Bidwell S."/>
            <person name="Joardar V."/>
            <person name="Caler E."/>
            <person name="Walenz B."/>
            <person name="Inman J."/>
            <person name="Schobel S."/>
            <person name="Galinsky K."/>
            <person name="Amedeo P."/>
            <person name="Strausberg R."/>
        </authorList>
    </citation>
    <scope>NUCLEOTIDE SEQUENCE</scope>
    <source>
        <strain evidence="9">USDA</strain>
    </source>
</reference>
<dbReference type="OrthoDB" id="421327at2759"/>
<name>E0VT26_PEDHC</name>
<dbReference type="HAMAP" id="MF_03111">
    <property type="entry name" value="Coq4"/>
    <property type="match status" value="1"/>
</dbReference>
<comment type="pathway">
    <text evidence="8">Cofactor biosynthesis; ubiquinone biosynthesis.</text>
</comment>
<sequence length="266" mass="30365">MKPRFILSKNKSLLKKIERFNSRSNAKYVNQAKSGVNNFIEEYEKCHVQTTLFQKCLLGLGSGAISLASPNRGDMVAVMGEITGPKALEYIREKMCESEEGKNILEEKPRISSGSVDLVKLKNYPEGTLGKAYSNFLEKYGYSPDARPAVRFVDDIELAYVAQRYREAHDLFHTLLNMPTNMLGEVTVKWVEAIQTKLPMCATGALFGSVRLAPKQRKKFINSYLPWAIETGYGSEFLMNMYFEKRWDQKLEDIYKEFKIKPLAVT</sequence>
<feature type="binding site" evidence="8">
    <location>
        <position position="185"/>
    </location>
    <ligand>
        <name>Zn(2+)</name>
        <dbReference type="ChEBI" id="CHEBI:29105"/>
    </ligand>
</feature>
<dbReference type="GO" id="GO:0120539">
    <property type="term" value="F:4-hydroxy-3-methoxy-5-polyprenylbenzoate decarboxylase activity"/>
    <property type="evidence" value="ECO:0007669"/>
    <property type="project" value="UniProtKB-EC"/>
</dbReference>
<comment type="subunit">
    <text evidence="8">Component of a multi-subunit COQ enzyme complex.</text>
</comment>
<feature type="binding site" evidence="8">
    <location>
        <position position="173"/>
    </location>
    <ligand>
        <name>Zn(2+)</name>
        <dbReference type="ChEBI" id="CHEBI:29105"/>
    </ligand>
</feature>
<evidence type="ECO:0000313" key="10">
    <source>
        <dbReference type="EnsemblMetazoa" id="PHUM426080-PA"/>
    </source>
</evidence>
<dbReference type="CTD" id="8229959"/>
<evidence type="ECO:0000256" key="4">
    <source>
        <dbReference type="ARBA" id="ARBA00022833"/>
    </source>
</evidence>
<dbReference type="Pfam" id="PF05019">
    <property type="entry name" value="Coq4"/>
    <property type="match status" value="1"/>
</dbReference>
<dbReference type="AlphaFoldDB" id="E0VT26"/>
<feature type="binding site" evidence="8">
    <location>
        <position position="169"/>
    </location>
    <ligand>
        <name>Zn(2+)</name>
        <dbReference type="ChEBI" id="CHEBI:29105"/>
    </ligand>
</feature>
<dbReference type="GeneID" id="8229959"/>
<dbReference type="InterPro" id="IPR027540">
    <property type="entry name" value="Coq4_euk"/>
</dbReference>
<evidence type="ECO:0000256" key="6">
    <source>
        <dbReference type="ARBA" id="ARBA00023136"/>
    </source>
</evidence>
<keyword evidence="11" id="KW-1185">Reference proteome</keyword>
<organism>
    <name type="scientific">Pediculus humanus subsp. corporis</name>
    <name type="common">Body louse</name>
    <dbReference type="NCBI Taxonomy" id="121224"/>
    <lineage>
        <taxon>Eukaryota</taxon>
        <taxon>Metazoa</taxon>
        <taxon>Ecdysozoa</taxon>
        <taxon>Arthropoda</taxon>
        <taxon>Hexapoda</taxon>
        <taxon>Insecta</taxon>
        <taxon>Pterygota</taxon>
        <taxon>Neoptera</taxon>
        <taxon>Paraneoptera</taxon>
        <taxon>Psocodea</taxon>
        <taxon>Troctomorpha</taxon>
        <taxon>Phthiraptera</taxon>
        <taxon>Anoplura</taxon>
        <taxon>Pediculidae</taxon>
        <taxon>Pediculus</taxon>
    </lineage>
</organism>
<dbReference type="EnsemblMetazoa" id="PHUM426080-RA">
    <property type="protein sequence ID" value="PHUM426080-PA"/>
    <property type="gene ID" value="PHUM426080"/>
</dbReference>
<dbReference type="KEGG" id="phu:Phum_PHUM426080"/>
<comment type="subcellular location">
    <subcellularLocation>
        <location evidence="8">Mitochondrion inner membrane</location>
        <topology evidence="8">Peripheral membrane protein</topology>
        <orientation evidence="8">Matrix side</orientation>
    </subcellularLocation>
</comment>
<dbReference type="PANTHER" id="PTHR12922">
    <property type="entry name" value="UBIQUINONE BIOSYNTHESIS PROTEIN"/>
    <property type="match status" value="1"/>
</dbReference>
<evidence type="ECO:0000256" key="2">
    <source>
        <dbReference type="ARBA" id="ARBA00022723"/>
    </source>
</evidence>
<comment type="cofactor">
    <cofactor evidence="8">
        <name>Zn(2+)</name>
        <dbReference type="ChEBI" id="CHEBI:29105"/>
    </cofactor>
</comment>
<dbReference type="EMBL" id="AAZO01005203">
    <property type="status" value="NOT_ANNOTATED_CDS"/>
    <property type="molecule type" value="Genomic_DNA"/>
</dbReference>
<dbReference type="GO" id="GO:0008270">
    <property type="term" value="F:zinc ion binding"/>
    <property type="evidence" value="ECO:0007669"/>
    <property type="project" value="UniProtKB-UniRule"/>
</dbReference>
<dbReference type="OMA" id="YYERHFH"/>
<evidence type="ECO:0000256" key="3">
    <source>
        <dbReference type="ARBA" id="ARBA00022792"/>
    </source>
</evidence>
<evidence type="ECO:0000256" key="5">
    <source>
        <dbReference type="ARBA" id="ARBA00023128"/>
    </source>
</evidence>
<comment type="catalytic activity">
    <reaction evidence="8">
        <text>a 4-hydroxy-3-methoxy-5-(all-trans-polyprenyl)benzoate + H(+) = a 2-methoxy-6-(all-trans-polyprenyl)phenol + CO2</text>
        <dbReference type="Rhea" id="RHEA:81179"/>
        <dbReference type="Rhea" id="RHEA-COMP:9551"/>
        <dbReference type="Rhea" id="RHEA-COMP:10931"/>
        <dbReference type="ChEBI" id="CHEBI:15378"/>
        <dbReference type="ChEBI" id="CHEBI:16526"/>
        <dbReference type="ChEBI" id="CHEBI:62731"/>
        <dbReference type="ChEBI" id="CHEBI:84443"/>
        <dbReference type="EC" id="4.1.1.130"/>
    </reaction>
</comment>
<keyword evidence="7 8" id="KW-0456">Lyase</keyword>
<reference evidence="9" key="2">
    <citation type="submission" date="2007-04" db="EMBL/GenBank/DDBJ databases">
        <title>The genome of the human body louse.</title>
        <authorList>
            <consortium name="The Human Body Louse Genome Consortium"/>
            <person name="Kirkness E."/>
            <person name="Walenz B."/>
            <person name="Hass B."/>
            <person name="Bruggner R."/>
            <person name="Strausberg R."/>
        </authorList>
    </citation>
    <scope>NUCLEOTIDE SEQUENCE</scope>
    <source>
        <strain evidence="9">USDA</strain>
    </source>
</reference>
<keyword evidence="6 8" id="KW-0472">Membrane</keyword>
<keyword evidence="9" id="KW-0830">Ubiquinone</keyword>
<keyword evidence="4 8" id="KW-0862">Zinc</keyword>
<evidence type="ECO:0000313" key="9">
    <source>
        <dbReference type="EMBL" id="EEB16532.1"/>
    </source>
</evidence>
<comment type="function">
    <text evidence="8">Lyase that catalyzes the C1-decarboxylation of 4-hydroxy-3-methoxy-5-(all-trans-polyprenyl)benzoic acid into 2-methoxy-6-(all-trans-polyprenyl)phenol during ubiquinone biosynthesis.</text>
</comment>